<reference evidence="1 2" key="1">
    <citation type="submission" date="2016-10" db="EMBL/GenBank/DDBJ databases">
        <authorList>
            <person name="Varghese N."/>
            <person name="Submissions S."/>
        </authorList>
    </citation>
    <scope>NUCLEOTIDE SEQUENCE [LARGE SCALE GENOMIC DNA]</scope>
    <source>
        <strain evidence="1 2">DSM 9169</strain>
    </source>
</reference>
<gene>
    <name evidence="1" type="ORF">SAMN04489714_1569</name>
</gene>
<protein>
    <submittedName>
        <fullName evidence="1">Uncharacterized protein</fullName>
    </submittedName>
</protein>
<dbReference type="EMBL" id="LT629792">
    <property type="protein sequence ID" value="SDU00578.1"/>
    <property type="molecule type" value="Genomic_DNA"/>
</dbReference>
<keyword evidence="2" id="KW-1185">Reference proteome</keyword>
<dbReference type="Proteomes" id="UP000198976">
    <property type="component" value="Chromosome I"/>
</dbReference>
<proteinExistence type="predicted"/>
<name>A0ABY0V9F5_9ACTO</name>
<sequence>MLLGPTMLPNSTLLRQCRTLPYPEVRIRRGLNRCDRSRKLVTSAFIVISLVESPSSMPNSNLGDWDGTGTGLGRDWGEIRLGRDGYERWHLYWTGSRTGGRVIGLGALGLGLGQGSGLVSGA</sequence>
<organism evidence="1 2">
    <name type="scientific">Schaalia radingae</name>
    <dbReference type="NCBI Taxonomy" id="131110"/>
    <lineage>
        <taxon>Bacteria</taxon>
        <taxon>Bacillati</taxon>
        <taxon>Actinomycetota</taxon>
        <taxon>Actinomycetes</taxon>
        <taxon>Actinomycetales</taxon>
        <taxon>Actinomycetaceae</taxon>
        <taxon>Schaalia</taxon>
    </lineage>
</organism>
<evidence type="ECO:0000313" key="1">
    <source>
        <dbReference type="EMBL" id="SDU00578.1"/>
    </source>
</evidence>
<accession>A0ABY0V9F5</accession>
<evidence type="ECO:0000313" key="2">
    <source>
        <dbReference type="Proteomes" id="UP000198976"/>
    </source>
</evidence>